<dbReference type="GO" id="GO:0009536">
    <property type="term" value="C:plastid"/>
    <property type="evidence" value="ECO:0007669"/>
    <property type="project" value="UniProtKB-SubCell"/>
</dbReference>
<keyword evidence="4" id="KW-0175">Coiled coil</keyword>
<evidence type="ECO:0000256" key="5">
    <source>
        <dbReference type="SAM" id="MobiDB-lite"/>
    </source>
</evidence>
<evidence type="ECO:0000256" key="1">
    <source>
        <dbReference type="ARBA" id="ARBA00004123"/>
    </source>
</evidence>
<sequence>MRHPFLIITTHTSLSRWEDEFSCCAPSINVVVYKGSEDVRSFIRTVEFHNEQGAIMFHVLISHCDTADQDIEIFKSISWEAIIIDTSQRSFAPRSLRQITVLSSNKKLLLLRQVEDRRSDYRKFLSLLDPDYEETNGDFPASSGSETEYMKLKERFTKFVAYECKTSAISKFIEYWVPVRLSDLQVEQYCACLLSNSHLLCSTLKSTDSFSTLHDILMATRKCCDHPYLVDWTLGRSIVKGLPVDAHLDVEIELSGKLQLLSRILIEVRKRGLRVLILFQALPASGQISVGDILDDFIHQKFGKDCHARICVNVSPPMRRSILNKFNSKESGKFVLLMETRACSPSTKLSDIDSVILFNSDWDPANDFRALQKVSIDSKFEHLSIFRLYSSCTIEEKILILAKRGLTIDSKINRIKQATCHELLAWGALYLFRRSSSSSNSNVTQYFNTLLDDVFSELLNLLPGGSGNAAADNSCCLRISRVEPAVDGGAYAQQNISLPVELETQLMEDSSFLEGLIGEGHTSLFWMNLFQGKGLFLSIPSSRTRNRQPWSLNNGLEKDDSDDSETTHQEFDEEGINDDVGSRETMGNNQPLAAVFSVQQSAGNVPLTDTTVSRNTKDLGRIHTPLHSEMNKIQVERESTMKLHEELKLLLKSEFEKELREIRKKYDLLLENVEMEIAKKQEEFDACFARVYVSKLLAEFMVEKVNNVVDCTTNFQPMEKVSSGKSVFSKGTYQLCSQQMSSYKENQQESNAIAALPGEALLGSQVDSDAPSRSQVMRTWRPPPTRGNGPLFLPVTLQVGGVPDPSSVAAHQTRPFSCLSFSGNLEARFEIRVPPPHLRRLIR</sequence>
<keyword evidence="3" id="KW-0539">Nucleus</keyword>
<dbReference type="InterPro" id="IPR038718">
    <property type="entry name" value="SNF2-like_sf"/>
</dbReference>
<feature type="compositionally biased region" description="Polar residues" evidence="5">
    <location>
        <begin position="544"/>
        <end position="554"/>
    </location>
</feature>
<dbReference type="PROSITE" id="PS51194">
    <property type="entry name" value="HELICASE_CTER"/>
    <property type="match status" value="1"/>
</dbReference>
<dbReference type="AlphaFoldDB" id="A0AAV0FSP1"/>
<dbReference type="SUPFAM" id="SSF52540">
    <property type="entry name" value="P-loop containing nucleoside triphosphate hydrolases"/>
    <property type="match status" value="2"/>
</dbReference>
<name>A0AAV0FSP1_9ASTE</name>
<dbReference type="InterPro" id="IPR001650">
    <property type="entry name" value="Helicase_C-like"/>
</dbReference>
<feature type="domain" description="Helicase C-terminal" evidence="6">
    <location>
        <begin position="260"/>
        <end position="423"/>
    </location>
</feature>
<dbReference type="GO" id="GO:0003677">
    <property type="term" value="F:DNA binding"/>
    <property type="evidence" value="ECO:0007669"/>
    <property type="project" value="TreeGrafter"/>
</dbReference>
<dbReference type="Proteomes" id="UP001152523">
    <property type="component" value="Unassembled WGS sequence"/>
</dbReference>
<dbReference type="InterPro" id="IPR027417">
    <property type="entry name" value="P-loop_NTPase"/>
</dbReference>
<proteinExistence type="predicted"/>
<dbReference type="Gene3D" id="3.40.50.10810">
    <property type="entry name" value="Tandem AAA-ATPase domain"/>
    <property type="match status" value="1"/>
</dbReference>
<gene>
    <name evidence="7" type="ORF">CEPIT_LOCUS36752</name>
</gene>
<evidence type="ECO:0000259" key="6">
    <source>
        <dbReference type="PROSITE" id="PS51194"/>
    </source>
</evidence>
<comment type="caution">
    <text evidence="7">The sequence shown here is derived from an EMBL/GenBank/DDBJ whole genome shotgun (WGS) entry which is preliminary data.</text>
</comment>
<dbReference type="Gene3D" id="6.10.250.1310">
    <property type="match status" value="1"/>
</dbReference>
<dbReference type="GO" id="GO:0005634">
    <property type="term" value="C:nucleus"/>
    <property type="evidence" value="ECO:0007669"/>
    <property type="project" value="UniProtKB-SubCell"/>
</dbReference>
<protein>
    <recommendedName>
        <fullName evidence="6">Helicase C-terminal domain-containing protein</fullName>
    </recommendedName>
</protein>
<dbReference type="PANTHER" id="PTHR45623">
    <property type="entry name" value="CHROMODOMAIN-HELICASE-DNA-BINDING PROTEIN 3-RELATED-RELATED"/>
    <property type="match status" value="1"/>
</dbReference>
<dbReference type="GO" id="GO:0140658">
    <property type="term" value="F:ATP-dependent chromatin remodeler activity"/>
    <property type="evidence" value="ECO:0007669"/>
    <property type="project" value="TreeGrafter"/>
</dbReference>
<accession>A0AAV0FSP1</accession>
<comment type="subcellular location">
    <subcellularLocation>
        <location evidence="1">Nucleus</location>
    </subcellularLocation>
    <subcellularLocation>
        <location evidence="2">Plastid</location>
    </subcellularLocation>
</comment>
<dbReference type="PANTHER" id="PTHR45623:SF13">
    <property type="entry name" value="HELICASE PROTEIN MOM1"/>
    <property type="match status" value="1"/>
</dbReference>
<feature type="coiled-coil region" evidence="4">
    <location>
        <begin position="652"/>
        <end position="683"/>
    </location>
</feature>
<dbReference type="EMBL" id="CAMAPF010001009">
    <property type="protein sequence ID" value="CAH9138375.1"/>
    <property type="molecule type" value="Genomic_DNA"/>
</dbReference>
<evidence type="ECO:0000256" key="4">
    <source>
        <dbReference type="SAM" id="Coils"/>
    </source>
</evidence>
<dbReference type="Pfam" id="PF00176">
    <property type="entry name" value="SNF2-rel_dom"/>
    <property type="match status" value="1"/>
</dbReference>
<dbReference type="GO" id="GO:0000785">
    <property type="term" value="C:chromatin"/>
    <property type="evidence" value="ECO:0007669"/>
    <property type="project" value="TreeGrafter"/>
</dbReference>
<evidence type="ECO:0000313" key="7">
    <source>
        <dbReference type="EMBL" id="CAH9138375.1"/>
    </source>
</evidence>
<dbReference type="GO" id="GO:0003682">
    <property type="term" value="F:chromatin binding"/>
    <property type="evidence" value="ECO:0007669"/>
    <property type="project" value="TreeGrafter"/>
</dbReference>
<dbReference type="GO" id="GO:0016887">
    <property type="term" value="F:ATP hydrolysis activity"/>
    <property type="evidence" value="ECO:0007669"/>
    <property type="project" value="TreeGrafter"/>
</dbReference>
<dbReference type="Gene3D" id="3.40.50.300">
    <property type="entry name" value="P-loop containing nucleotide triphosphate hydrolases"/>
    <property type="match status" value="1"/>
</dbReference>
<dbReference type="InterPro" id="IPR000330">
    <property type="entry name" value="SNF2_N"/>
</dbReference>
<dbReference type="GO" id="GO:0005524">
    <property type="term" value="F:ATP binding"/>
    <property type="evidence" value="ECO:0007669"/>
    <property type="project" value="InterPro"/>
</dbReference>
<keyword evidence="8" id="KW-1185">Reference proteome</keyword>
<evidence type="ECO:0000313" key="8">
    <source>
        <dbReference type="Proteomes" id="UP001152523"/>
    </source>
</evidence>
<dbReference type="GO" id="GO:0042393">
    <property type="term" value="F:histone binding"/>
    <property type="evidence" value="ECO:0007669"/>
    <property type="project" value="TreeGrafter"/>
</dbReference>
<evidence type="ECO:0000256" key="2">
    <source>
        <dbReference type="ARBA" id="ARBA00004474"/>
    </source>
</evidence>
<reference evidence="7" key="1">
    <citation type="submission" date="2022-07" db="EMBL/GenBank/DDBJ databases">
        <authorList>
            <person name="Macas J."/>
            <person name="Novak P."/>
            <person name="Neumann P."/>
        </authorList>
    </citation>
    <scope>NUCLEOTIDE SEQUENCE</scope>
</reference>
<feature type="region of interest" description="Disordered" evidence="5">
    <location>
        <begin position="544"/>
        <end position="587"/>
    </location>
</feature>
<evidence type="ECO:0000256" key="3">
    <source>
        <dbReference type="ARBA" id="ARBA00023242"/>
    </source>
</evidence>
<organism evidence="7 8">
    <name type="scientific">Cuscuta epithymum</name>
    <dbReference type="NCBI Taxonomy" id="186058"/>
    <lineage>
        <taxon>Eukaryota</taxon>
        <taxon>Viridiplantae</taxon>
        <taxon>Streptophyta</taxon>
        <taxon>Embryophyta</taxon>
        <taxon>Tracheophyta</taxon>
        <taxon>Spermatophyta</taxon>
        <taxon>Magnoliopsida</taxon>
        <taxon>eudicotyledons</taxon>
        <taxon>Gunneridae</taxon>
        <taxon>Pentapetalae</taxon>
        <taxon>asterids</taxon>
        <taxon>lamiids</taxon>
        <taxon>Solanales</taxon>
        <taxon>Convolvulaceae</taxon>
        <taxon>Cuscuteae</taxon>
        <taxon>Cuscuta</taxon>
        <taxon>Cuscuta subgen. Cuscuta</taxon>
    </lineage>
</organism>